<dbReference type="InterPro" id="IPR044730">
    <property type="entry name" value="RNase_H-like_dom_plant"/>
</dbReference>
<dbReference type="OrthoDB" id="1906820at2759"/>
<comment type="caution">
    <text evidence="3">The sequence shown here is derived from an EMBL/GenBank/DDBJ whole genome shotgun (WGS) entry which is preliminary data.</text>
</comment>
<dbReference type="Pfam" id="PF13456">
    <property type="entry name" value="RVT_3"/>
    <property type="match status" value="1"/>
</dbReference>
<dbReference type="InterPro" id="IPR012337">
    <property type="entry name" value="RNaseH-like_sf"/>
</dbReference>
<dbReference type="InterPro" id="IPR036397">
    <property type="entry name" value="RNaseH_sf"/>
</dbReference>
<dbReference type="PANTHER" id="PTHR47074:SF48">
    <property type="entry name" value="POLYNUCLEOTIDYL TRANSFERASE, RIBONUCLEASE H-LIKE SUPERFAMILY PROTEIN"/>
    <property type="match status" value="1"/>
</dbReference>
<feature type="domain" description="RNase H type-1" evidence="2">
    <location>
        <begin position="118"/>
        <end position="237"/>
    </location>
</feature>
<dbReference type="PANTHER" id="PTHR47074">
    <property type="entry name" value="BNAC02G40300D PROTEIN"/>
    <property type="match status" value="1"/>
</dbReference>
<gene>
    <name evidence="3" type="ORF">CJ030_MR5G000867</name>
</gene>
<proteinExistence type="predicted"/>
<dbReference type="CDD" id="cd06222">
    <property type="entry name" value="RNase_H_like"/>
    <property type="match status" value="1"/>
</dbReference>
<dbReference type="AlphaFoldDB" id="A0A6A1VS31"/>
<evidence type="ECO:0000256" key="1">
    <source>
        <dbReference type="SAM" id="MobiDB-lite"/>
    </source>
</evidence>
<dbReference type="Gene3D" id="3.30.420.10">
    <property type="entry name" value="Ribonuclease H-like superfamily/Ribonuclease H"/>
    <property type="match status" value="1"/>
</dbReference>
<evidence type="ECO:0000313" key="3">
    <source>
        <dbReference type="EMBL" id="KAB1214368.1"/>
    </source>
</evidence>
<protein>
    <recommendedName>
        <fullName evidence="2">RNase H type-1 domain-containing protein</fullName>
    </recommendedName>
</protein>
<sequence length="266" mass="29621">MADEGNVEAAKPQRRIYNSKCKTESPKRSRSSSFDNSSVTTPLTRRCDRSQLFDRYANLHLLHGINNAIDNWPKLVFLAKQAMQHDCQLLAHLAAWHSHDSELNLVWKPPPKGVWKINFDATIRGGIAYIAVVCRTSFGVITHVASDFIVTNNPLRAEIHAAFLACRIASFLCLHSVLLEGHSLITCRAVNEEGFFAEGPLVGFVTDVRSSLAAHPDWSLQWTSRRQNSLAHLLAAWTARSMSFGFIPLSAVPLYVATLDVSFEPP</sequence>
<name>A0A6A1VS31_9ROSI</name>
<dbReference type="GO" id="GO:0003676">
    <property type="term" value="F:nucleic acid binding"/>
    <property type="evidence" value="ECO:0007669"/>
    <property type="project" value="InterPro"/>
</dbReference>
<evidence type="ECO:0000313" key="4">
    <source>
        <dbReference type="Proteomes" id="UP000516437"/>
    </source>
</evidence>
<keyword evidence="4" id="KW-1185">Reference proteome</keyword>
<dbReference type="InterPro" id="IPR052929">
    <property type="entry name" value="RNase_H-like_EbsB-rel"/>
</dbReference>
<evidence type="ECO:0000259" key="2">
    <source>
        <dbReference type="Pfam" id="PF13456"/>
    </source>
</evidence>
<accession>A0A6A1VS31</accession>
<feature type="region of interest" description="Disordered" evidence="1">
    <location>
        <begin position="1"/>
        <end position="42"/>
    </location>
</feature>
<organism evidence="3 4">
    <name type="scientific">Morella rubra</name>
    <name type="common">Chinese bayberry</name>
    <dbReference type="NCBI Taxonomy" id="262757"/>
    <lineage>
        <taxon>Eukaryota</taxon>
        <taxon>Viridiplantae</taxon>
        <taxon>Streptophyta</taxon>
        <taxon>Embryophyta</taxon>
        <taxon>Tracheophyta</taxon>
        <taxon>Spermatophyta</taxon>
        <taxon>Magnoliopsida</taxon>
        <taxon>eudicotyledons</taxon>
        <taxon>Gunneridae</taxon>
        <taxon>Pentapetalae</taxon>
        <taxon>rosids</taxon>
        <taxon>fabids</taxon>
        <taxon>Fagales</taxon>
        <taxon>Myricaceae</taxon>
        <taxon>Morella</taxon>
    </lineage>
</organism>
<dbReference type="GO" id="GO:0004523">
    <property type="term" value="F:RNA-DNA hybrid ribonuclease activity"/>
    <property type="evidence" value="ECO:0007669"/>
    <property type="project" value="InterPro"/>
</dbReference>
<dbReference type="SUPFAM" id="SSF53098">
    <property type="entry name" value="Ribonuclease H-like"/>
    <property type="match status" value="1"/>
</dbReference>
<dbReference type="Proteomes" id="UP000516437">
    <property type="component" value="Chromosome 5"/>
</dbReference>
<dbReference type="EMBL" id="RXIC02000023">
    <property type="protein sequence ID" value="KAB1214368.1"/>
    <property type="molecule type" value="Genomic_DNA"/>
</dbReference>
<reference evidence="3 4" key="1">
    <citation type="journal article" date="2019" name="Plant Biotechnol. J.">
        <title>The red bayberry genome and genetic basis of sex determination.</title>
        <authorList>
            <person name="Jia H.M."/>
            <person name="Jia H.J."/>
            <person name="Cai Q.L."/>
            <person name="Wang Y."/>
            <person name="Zhao H.B."/>
            <person name="Yang W.F."/>
            <person name="Wang G.Y."/>
            <person name="Li Y.H."/>
            <person name="Zhan D.L."/>
            <person name="Shen Y.T."/>
            <person name="Niu Q.F."/>
            <person name="Chang L."/>
            <person name="Qiu J."/>
            <person name="Zhao L."/>
            <person name="Xie H.B."/>
            <person name="Fu W.Y."/>
            <person name="Jin J."/>
            <person name="Li X.W."/>
            <person name="Jiao Y."/>
            <person name="Zhou C.C."/>
            <person name="Tu T."/>
            <person name="Chai C.Y."/>
            <person name="Gao J.L."/>
            <person name="Fan L.J."/>
            <person name="van de Weg E."/>
            <person name="Wang J.Y."/>
            <person name="Gao Z.S."/>
        </authorList>
    </citation>
    <scope>NUCLEOTIDE SEQUENCE [LARGE SCALE GENOMIC DNA]</scope>
    <source>
        <tissue evidence="3">Leaves</tissue>
    </source>
</reference>
<dbReference type="InterPro" id="IPR002156">
    <property type="entry name" value="RNaseH_domain"/>
</dbReference>